<feature type="region of interest" description="Disordered" evidence="5">
    <location>
        <begin position="209"/>
        <end position="231"/>
    </location>
</feature>
<dbReference type="Pfam" id="PF00877">
    <property type="entry name" value="NLPC_P60"/>
    <property type="match status" value="1"/>
</dbReference>
<proteinExistence type="predicted"/>
<gene>
    <name evidence="8" type="ORF">I4I82_25380</name>
</gene>
<evidence type="ECO:0000313" key="8">
    <source>
        <dbReference type="EMBL" id="MBW0130984.1"/>
    </source>
</evidence>
<keyword evidence="1" id="KW-0645">Protease</keyword>
<dbReference type="PANTHER" id="PTHR47359">
    <property type="entry name" value="PEPTIDOGLYCAN DL-ENDOPEPTIDASE CWLO"/>
    <property type="match status" value="1"/>
</dbReference>
<evidence type="ECO:0000313" key="9">
    <source>
        <dbReference type="Proteomes" id="UP000694300"/>
    </source>
</evidence>
<sequence length="347" mass="35944">MLSPGRTRPGAPALVAVLLAGALALVLGVAPASAQPAPPDNATDAAAALEQVQREAEVLTEEWHAATDALTARQEELARMTAAVEPARQAADAARAAEEEYRRQVDALALTTFESGNLDQFNALLASGSPEDFLDQMSVLEMLASDQRIALAELIAVVEDTEAAQAEADAATARAQSAADAAAEAEQEVAARKRDAEVRIEEAEALLERLSPQQRSDRLGPGVDGPSGPISGSGAGVVALRAAITQLGKPYQWGAEGPGSFDCSGLTSWAFSEAGVTLPRSSSAQAGVGRSVGWDDMQPGDLVFYYSPVSHVGIYAGDGKMINAPQTGDVVKYATVSSSAFSGARRI</sequence>
<evidence type="ECO:0000256" key="6">
    <source>
        <dbReference type="SAM" id="SignalP"/>
    </source>
</evidence>
<evidence type="ECO:0000256" key="5">
    <source>
        <dbReference type="SAM" id="MobiDB-lite"/>
    </source>
</evidence>
<protein>
    <submittedName>
        <fullName evidence="8">C40 family peptidase</fullName>
    </submittedName>
</protein>
<keyword evidence="9" id="KW-1185">Reference proteome</keyword>
<dbReference type="Proteomes" id="UP000694300">
    <property type="component" value="Unassembled WGS sequence"/>
</dbReference>
<feature type="compositionally biased region" description="Low complexity" evidence="5">
    <location>
        <begin position="220"/>
        <end position="231"/>
    </location>
</feature>
<dbReference type="InterPro" id="IPR051794">
    <property type="entry name" value="PG_Endopeptidase_C40"/>
</dbReference>
<evidence type="ECO:0000259" key="7">
    <source>
        <dbReference type="PROSITE" id="PS51935"/>
    </source>
</evidence>
<evidence type="ECO:0000256" key="3">
    <source>
        <dbReference type="ARBA" id="ARBA00022807"/>
    </source>
</evidence>
<feature type="domain" description="NlpC/P60" evidence="7">
    <location>
        <begin position="233"/>
        <end position="347"/>
    </location>
</feature>
<keyword evidence="4" id="KW-0175">Coiled coil</keyword>
<name>A0ABS6UFL0_9PSEU</name>
<dbReference type="EMBL" id="JADQDF010000001">
    <property type="protein sequence ID" value="MBW0130984.1"/>
    <property type="molecule type" value="Genomic_DNA"/>
</dbReference>
<dbReference type="InterPro" id="IPR000064">
    <property type="entry name" value="NLP_P60_dom"/>
</dbReference>
<feature type="coiled-coil region" evidence="4">
    <location>
        <begin position="168"/>
        <end position="206"/>
    </location>
</feature>
<dbReference type="PANTHER" id="PTHR47359:SF3">
    <property type="entry name" value="NLP_P60 DOMAIN-CONTAINING PROTEIN-RELATED"/>
    <property type="match status" value="1"/>
</dbReference>
<evidence type="ECO:0000256" key="4">
    <source>
        <dbReference type="SAM" id="Coils"/>
    </source>
</evidence>
<keyword evidence="6" id="KW-0732">Signal</keyword>
<feature type="chain" id="PRO_5045403772" evidence="6">
    <location>
        <begin position="35"/>
        <end position="347"/>
    </location>
</feature>
<organism evidence="8 9">
    <name type="scientific">Pseudonocardia oceani</name>
    <dbReference type="NCBI Taxonomy" id="2792013"/>
    <lineage>
        <taxon>Bacteria</taxon>
        <taxon>Bacillati</taxon>
        <taxon>Actinomycetota</taxon>
        <taxon>Actinomycetes</taxon>
        <taxon>Pseudonocardiales</taxon>
        <taxon>Pseudonocardiaceae</taxon>
        <taxon>Pseudonocardia</taxon>
    </lineage>
</organism>
<dbReference type="RefSeq" id="WP_218592760.1">
    <property type="nucleotide sequence ID" value="NZ_JADQDE010000274.1"/>
</dbReference>
<comment type="caution">
    <text evidence="8">The sequence shown here is derived from an EMBL/GenBank/DDBJ whole genome shotgun (WGS) entry which is preliminary data.</text>
</comment>
<evidence type="ECO:0000256" key="2">
    <source>
        <dbReference type="ARBA" id="ARBA00022801"/>
    </source>
</evidence>
<dbReference type="PROSITE" id="PS51935">
    <property type="entry name" value="NLPC_P60"/>
    <property type="match status" value="1"/>
</dbReference>
<keyword evidence="2" id="KW-0378">Hydrolase</keyword>
<evidence type="ECO:0000256" key="1">
    <source>
        <dbReference type="ARBA" id="ARBA00022670"/>
    </source>
</evidence>
<keyword evidence="3" id="KW-0788">Thiol protease</keyword>
<feature type="signal peptide" evidence="6">
    <location>
        <begin position="1"/>
        <end position="34"/>
    </location>
</feature>
<feature type="coiled-coil region" evidence="4">
    <location>
        <begin position="42"/>
        <end position="69"/>
    </location>
</feature>
<reference evidence="8 9" key="1">
    <citation type="submission" date="2020-11" db="EMBL/GenBank/DDBJ databases">
        <title>Pseudonocardia abyssalis sp. nov. and Pseudonocardia oceani sp. nov., description and phylogenomic analysis of two novel actinomycetes isolated from the deep Southern Ocean.</title>
        <authorList>
            <person name="Parra J."/>
        </authorList>
    </citation>
    <scope>NUCLEOTIDE SEQUENCE [LARGE SCALE GENOMIC DNA]</scope>
    <source>
        <strain evidence="9">KRD185</strain>
    </source>
</reference>
<accession>A0ABS6UFL0</accession>